<dbReference type="Pfam" id="PF08263">
    <property type="entry name" value="LRRNT_2"/>
    <property type="match status" value="1"/>
</dbReference>
<evidence type="ECO:0000256" key="7">
    <source>
        <dbReference type="ARBA" id="ARBA00023136"/>
    </source>
</evidence>
<dbReference type="AlphaFoldDB" id="A0A6P6GH17"/>
<sequence length="503" mass="55821">MSLIIFLLWVVNIPFFVHSQADPRGYLLDCGAGEKNGSSIGDLKFTTDEGFINVGNITSLKTPNLVSILSTLRYFPNDSARKYCYVIPVIKGGKYLVRTTYYYGGFDGGQEPPVFDQIVEGTKWGVVNTTEDYANGLGSYYEVMVMALGKTLSLCLARNEDTKSSPFISALELEYMDDSLYNSTDFSKYALVTVARSTFGDDGDSITFPDDKYNRMWHPFKDSNPVVESHSNITPSDFWNVPPAKAFHNAITTSRGKTLKIEWPPTSLPSAMYYISLYFQDNRSPSPYSWRVFDVFLNGKNFFLDLNVTTNGVTVYSNQWPLSGQNEIVLTPASAIPVGPVINAGEIFQIIPLGGKTLTRDVAAMEELARKFNSPPPDWSGDPCLPKENSWTGVTCSYGEHIRVVAVNLTGMRMPGLLPPDVANLTALNHLWLGGNKLSGNIPELGSLKELQTLHLEDNQFEGKVPQSLGQLPEIREIFLQDNKLNGHIPSELENKKGLSIQM</sequence>
<dbReference type="Proteomes" id="UP001652623">
    <property type="component" value="Chromosome 9"/>
</dbReference>
<evidence type="ECO:0000256" key="6">
    <source>
        <dbReference type="ARBA" id="ARBA00022989"/>
    </source>
</evidence>
<evidence type="ECO:0000256" key="3">
    <source>
        <dbReference type="ARBA" id="ARBA00022692"/>
    </source>
</evidence>
<evidence type="ECO:0000313" key="12">
    <source>
        <dbReference type="RefSeq" id="XP_024933401.3"/>
    </source>
</evidence>
<protein>
    <submittedName>
        <fullName evidence="12">Probable LRR receptor-like serine/threonine-protein kinase At1g67720</fullName>
    </submittedName>
</protein>
<dbReference type="InterPro" id="IPR001611">
    <property type="entry name" value="Leu-rich_rpt"/>
</dbReference>
<keyword evidence="2" id="KW-0433">Leucine-rich repeat</keyword>
<dbReference type="InParanoid" id="A0A6P6GH17"/>
<dbReference type="PROSITE" id="PS51450">
    <property type="entry name" value="LRR"/>
    <property type="match status" value="1"/>
</dbReference>
<dbReference type="RefSeq" id="XP_024933401.3">
    <property type="nucleotide sequence ID" value="XM_025077633.3"/>
</dbReference>
<proteinExistence type="predicted"/>
<evidence type="ECO:0000259" key="10">
    <source>
        <dbReference type="Pfam" id="PF12819"/>
    </source>
</evidence>
<keyword evidence="4 8" id="KW-0732">Signal</keyword>
<evidence type="ECO:0000256" key="5">
    <source>
        <dbReference type="ARBA" id="ARBA00022737"/>
    </source>
</evidence>
<dbReference type="Pfam" id="PF00560">
    <property type="entry name" value="LRR_1"/>
    <property type="match status" value="1"/>
</dbReference>
<dbReference type="PANTHER" id="PTHR45631:SF45">
    <property type="entry name" value="LEUCINE-RICH REPEAT (LRR) FAMILY PROTEIN"/>
    <property type="match status" value="1"/>
</dbReference>
<evidence type="ECO:0000313" key="11">
    <source>
        <dbReference type="Proteomes" id="UP001652623"/>
    </source>
</evidence>
<feature type="signal peptide" evidence="8">
    <location>
        <begin position="1"/>
        <end position="19"/>
    </location>
</feature>
<evidence type="ECO:0000256" key="8">
    <source>
        <dbReference type="SAM" id="SignalP"/>
    </source>
</evidence>
<dbReference type="Gene3D" id="3.80.10.10">
    <property type="entry name" value="Ribonuclease Inhibitor"/>
    <property type="match status" value="1"/>
</dbReference>
<keyword evidence="5" id="KW-0677">Repeat</keyword>
<reference evidence="12" key="1">
    <citation type="submission" date="2025-08" db="UniProtKB">
        <authorList>
            <consortium name="RefSeq"/>
        </authorList>
    </citation>
    <scope>IDENTIFICATION</scope>
    <source>
        <tissue evidence="12">Seedling</tissue>
    </source>
</reference>
<keyword evidence="7" id="KW-0472">Membrane</keyword>
<dbReference type="Pfam" id="PF12819">
    <property type="entry name" value="Malectin_like"/>
    <property type="match status" value="1"/>
</dbReference>
<dbReference type="FunCoup" id="A0A6P6GH17">
    <property type="interactions" value="49"/>
</dbReference>
<dbReference type="InterPro" id="IPR024788">
    <property type="entry name" value="Malectin-like_Carb-bd_dom"/>
</dbReference>
<feature type="domain" description="Leucine-rich repeat-containing N-terminal plant-type" evidence="9">
    <location>
        <begin position="361"/>
        <end position="397"/>
    </location>
</feature>
<evidence type="ECO:0000259" key="9">
    <source>
        <dbReference type="Pfam" id="PF08263"/>
    </source>
</evidence>
<dbReference type="InterPro" id="IPR032675">
    <property type="entry name" value="LRR_dom_sf"/>
</dbReference>
<comment type="subcellular location">
    <subcellularLocation>
        <location evidence="1">Membrane</location>
        <topology evidence="1">Single-pass membrane protein</topology>
    </subcellularLocation>
</comment>
<organism evidence="11 12">
    <name type="scientific">Ziziphus jujuba</name>
    <name type="common">Chinese jujube</name>
    <name type="synonym">Ziziphus sativa</name>
    <dbReference type="NCBI Taxonomy" id="326968"/>
    <lineage>
        <taxon>Eukaryota</taxon>
        <taxon>Viridiplantae</taxon>
        <taxon>Streptophyta</taxon>
        <taxon>Embryophyta</taxon>
        <taxon>Tracheophyta</taxon>
        <taxon>Spermatophyta</taxon>
        <taxon>Magnoliopsida</taxon>
        <taxon>eudicotyledons</taxon>
        <taxon>Gunneridae</taxon>
        <taxon>Pentapetalae</taxon>
        <taxon>rosids</taxon>
        <taxon>fabids</taxon>
        <taxon>Rosales</taxon>
        <taxon>Rhamnaceae</taxon>
        <taxon>Paliureae</taxon>
        <taxon>Ziziphus</taxon>
    </lineage>
</organism>
<keyword evidence="11" id="KW-1185">Reference proteome</keyword>
<dbReference type="InterPro" id="IPR013210">
    <property type="entry name" value="LRR_N_plant-typ"/>
</dbReference>
<gene>
    <name evidence="12" type="primary">LOC107427049</name>
</gene>
<evidence type="ECO:0000256" key="2">
    <source>
        <dbReference type="ARBA" id="ARBA00022614"/>
    </source>
</evidence>
<dbReference type="SUPFAM" id="SSF52058">
    <property type="entry name" value="L domain-like"/>
    <property type="match status" value="1"/>
</dbReference>
<feature type="domain" description="Malectin-like" evidence="10">
    <location>
        <begin position="28"/>
        <end position="350"/>
    </location>
</feature>
<keyword evidence="6" id="KW-1133">Transmembrane helix</keyword>
<dbReference type="PANTHER" id="PTHR45631">
    <property type="entry name" value="OS07G0107800 PROTEIN-RELATED"/>
    <property type="match status" value="1"/>
</dbReference>
<evidence type="ECO:0000256" key="1">
    <source>
        <dbReference type="ARBA" id="ARBA00004167"/>
    </source>
</evidence>
<accession>A0A6P6GH17</accession>
<dbReference type="GO" id="GO:0016020">
    <property type="term" value="C:membrane"/>
    <property type="evidence" value="ECO:0007669"/>
    <property type="project" value="UniProtKB-SubCell"/>
</dbReference>
<dbReference type="KEGG" id="zju:107427049"/>
<keyword evidence="3" id="KW-0812">Transmembrane</keyword>
<evidence type="ECO:0000256" key="4">
    <source>
        <dbReference type="ARBA" id="ARBA00022729"/>
    </source>
</evidence>
<dbReference type="GeneID" id="107427049"/>
<name>A0A6P6GH17_ZIZJJ</name>
<feature type="chain" id="PRO_5046686104" evidence="8">
    <location>
        <begin position="20"/>
        <end position="503"/>
    </location>
</feature>